<dbReference type="Gene3D" id="3.20.20.70">
    <property type="entry name" value="Aldolase class I"/>
    <property type="match status" value="1"/>
</dbReference>
<evidence type="ECO:0000256" key="1">
    <source>
        <dbReference type="ARBA" id="ARBA00023239"/>
    </source>
</evidence>
<dbReference type="PROSITE" id="PS00665">
    <property type="entry name" value="DHDPS_1"/>
    <property type="match status" value="1"/>
</dbReference>
<dbReference type="AlphaFoldDB" id="A0A6J6E114"/>
<keyword evidence="1" id="KW-0456">Lyase</keyword>
<dbReference type="InterPro" id="IPR013785">
    <property type="entry name" value="Aldolase_TIM"/>
</dbReference>
<accession>A0A6J6E114</accession>
<dbReference type="CDD" id="cd00408">
    <property type="entry name" value="DHDPS-like"/>
    <property type="match status" value="1"/>
</dbReference>
<evidence type="ECO:0000256" key="2">
    <source>
        <dbReference type="ARBA" id="ARBA00023270"/>
    </source>
</evidence>
<name>A0A6J6E114_9ZZZZ</name>
<dbReference type="SUPFAM" id="SSF51569">
    <property type="entry name" value="Aldolase"/>
    <property type="match status" value="1"/>
</dbReference>
<protein>
    <submittedName>
        <fullName evidence="3">Unannotated protein</fullName>
    </submittedName>
</protein>
<dbReference type="SMART" id="SM01130">
    <property type="entry name" value="DHDPS"/>
    <property type="match status" value="1"/>
</dbReference>
<keyword evidence="2" id="KW-0704">Schiff base</keyword>
<dbReference type="PRINTS" id="PR00146">
    <property type="entry name" value="DHPICSNTHASE"/>
</dbReference>
<dbReference type="InterPro" id="IPR020624">
    <property type="entry name" value="Schiff_base-form_aldolases_CS"/>
</dbReference>
<dbReference type="GO" id="GO:0005829">
    <property type="term" value="C:cytosol"/>
    <property type="evidence" value="ECO:0007669"/>
    <property type="project" value="TreeGrafter"/>
</dbReference>
<dbReference type="PIRSF" id="PIRSF001365">
    <property type="entry name" value="DHDPS"/>
    <property type="match status" value="1"/>
</dbReference>
<organism evidence="3">
    <name type="scientific">freshwater metagenome</name>
    <dbReference type="NCBI Taxonomy" id="449393"/>
    <lineage>
        <taxon>unclassified sequences</taxon>
        <taxon>metagenomes</taxon>
        <taxon>ecological metagenomes</taxon>
    </lineage>
</organism>
<evidence type="ECO:0000313" key="3">
    <source>
        <dbReference type="EMBL" id="CAB4567963.1"/>
    </source>
</evidence>
<gene>
    <name evidence="3" type="ORF">UFOPK1650_00553</name>
</gene>
<dbReference type="GO" id="GO:0008840">
    <property type="term" value="F:4-hydroxy-tetrahydrodipicolinate synthase activity"/>
    <property type="evidence" value="ECO:0007669"/>
    <property type="project" value="TreeGrafter"/>
</dbReference>
<dbReference type="EMBL" id="CAEZTJ010000064">
    <property type="protein sequence ID" value="CAB4567963.1"/>
    <property type="molecule type" value="Genomic_DNA"/>
</dbReference>
<reference evidence="3" key="1">
    <citation type="submission" date="2020-05" db="EMBL/GenBank/DDBJ databases">
        <authorList>
            <person name="Chiriac C."/>
            <person name="Salcher M."/>
            <person name="Ghai R."/>
            <person name="Kavagutti S V."/>
        </authorList>
    </citation>
    <scope>NUCLEOTIDE SEQUENCE</scope>
</reference>
<dbReference type="InterPro" id="IPR002220">
    <property type="entry name" value="DapA-like"/>
</dbReference>
<dbReference type="Pfam" id="PF00701">
    <property type="entry name" value="DHDPS"/>
    <property type="match status" value="1"/>
</dbReference>
<dbReference type="PANTHER" id="PTHR12128">
    <property type="entry name" value="DIHYDRODIPICOLINATE SYNTHASE"/>
    <property type="match status" value="1"/>
</dbReference>
<sequence>MAEEFRGSYGVLVTPFTEGGKSVDVEALKRLLDWQIASHSPGVIMLGTTGEFLTISDEERRLIVETTVKHMAGRAKVLVGTMNAYTPNAVRYSAEAQELGADGLMILPPYYYTPTHDEIQGYYKAICSKVSIPIMVYNNPFTSRVDMPASLIAKLSRDFEQIRYIKEASKDVARVKDVIDESEGRVKVFAGERVVESYMLGATGYVNPYANYIPEASTLICELLAKKEYAKAEKISFYINKIDHLIAKGHPLYGHQCYSKALAAARGYPVGDVRPPITTFASLGDEGRDRLKTLMGMIEELNALLPNL</sequence>
<dbReference type="PANTHER" id="PTHR12128:SF66">
    <property type="entry name" value="4-HYDROXY-2-OXOGLUTARATE ALDOLASE, MITOCHONDRIAL"/>
    <property type="match status" value="1"/>
</dbReference>
<proteinExistence type="predicted"/>